<evidence type="ECO:0000259" key="13">
    <source>
        <dbReference type="PROSITE" id="PS50011"/>
    </source>
</evidence>
<dbReference type="GO" id="GO:0007186">
    <property type="term" value="P:G protein-coupled receptor signaling pathway"/>
    <property type="evidence" value="ECO:0007669"/>
    <property type="project" value="TreeGrafter"/>
</dbReference>
<accession>A0A9P6F596</accession>
<feature type="compositionally biased region" description="Polar residues" evidence="12">
    <location>
        <begin position="441"/>
        <end position="459"/>
    </location>
</feature>
<dbReference type="InterPro" id="IPR000719">
    <property type="entry name" value="Prot_kinase_dom"/>
</dbReference>
<feature type="region of interest" description="Disordered" evidence="12">
    <location>
        <begin position="665"/>
        <end position="693"/>
    </location>
</feature>
<dbReference type="EC" id="2.7.11.1" evidence="1"/>
<dbReference type="GO" id="GO:0007010">
    <property type="term" value="P:cytoskeleton organization"/>
    <property type="evidence" value="ECO:0007669"/>
    <property type="project" value="UniProtKB-ARBA"/>
</dbReference>
<evidence type="ECO:0000256" key="6">
    <source>
        <dbReference type="ARBA" id="ARBA00022777"/>
    </source>
</evidence>
<evidence type="ECO:0000313" key="15">
    <source>
        <dbReference type="Proteomes" id="UP000723463"/>
    </source>
</evidence>
<evidence type="ECO:0000256" key="7">
    <source>
        <dbReference type="ARBA" id="ARBA00022840"/>
    </source>
</evidence>
<dbReference type="Pfam" id="PF00069">
    <property type="entry name" value="Pkinase"/>
    <property type="match status" value="1"/>
</dbReference>
<dbReference type="GO" id="GO:0005524">
    <property type="term" value="F:ATP binding"/>
    <property type="evidence" value="ECO:0007669"/>
    <property type="project" value="UniProtKB-UniRule"/>
</dbReference>
<sequence>MGNGNSREHEDNFDNEVNLFQFKLMRIIGKGSFGKVRMVERRETGTVYALKYISKAQVIKMEAVRNILRERQILESLDHAFMVNMRFAFQDDEYMYMCMDLMMGGDLRFHMNRRAFGEDVVRFWIAELCSAVNHLHSLGIVHRDIKPDNVLLDEKGHAHLTDFNTGCKLTPEKPILTSQSGTVAYMAPEVFKSAGYGTSVDWWAVGILFYECIYNKRPFQNENIPELRRAIGNQTIDYPPQKGVSQDCVEVIQGFLTRDPNERLGTRGGMNGIRRQPFFQIEAYRCNMRPEQWWYLLETKQLTPVFQPPAEAANFDATYDLEEMLLEDDPLTYRSTRKRALRLHKEKMDAMRAEEERQRAAQEAAEQAEAEAQAAMEAMNRELEKSIRKIRGMSLPPEPRPVTPTPSPAVSKKKSKLLFGSGGGDQDAAQPVVQIPPPQPSSNSMTQVSLSSEKSHTGSQVARQTQFQSIPLSPIDPTVGARELPLVPVPAMRFPVSTVGGDQYQPPPPPQNLNPLDHHPSSYYHRPSSPFSKPVVTTAAVTKPGFGNGYTHTTTGPGAGPGAGGGGGATAPGVTAVYFPKSTLIPNFGGGGDAYDHDPTTGDSGALAPLPLAPPAAISRGSSYEREAQLHQYSFQAAAVPQQAISSPVIIPTPLEHTISRHKHIPTQQAQPPLLRHRSSQQQLPPRRPTTPTPVNIEAAAAAMAAAVAASNMTDEEKFAYQMDIIDREFTTFDYTIFESYHGLVDPVTMSVGDPPEWVRSRDSCN</sequence>
<dbReference type="GO" id="GO:0004703">
    <property type="term" value="F:G protein-coupled receptor kinase activity"/>
    <property type="evidence" value="ECO:0007669"/>
    <property type="project" value="TreeGrafter"/>
</dbReference>
<evidence type="ECO:0000256" key="8">
    <source>
        <dbReference type="ARBA" id="ARBA00047899"/>
    </source>
</evidence>
<feature type="compositionally biased region" description="Pro residues" evidence="12">
    <location>
        <begin position="396"/>
        <end position="407"/>
    </location>
</feature>
<dbReference type="EMBL" id="JAAAXW010000131">
    <property type="protein sequence ID" value="KAF9542728.1"/>
    <property type="molecule type" value="Genomic_DNA"/>
</dbReference>
<evidence type="ECO:0000256" key="4">
    <source>
        <dbReference type="ARBA" id="ARBA00022679"/>
    </source>
</evidence>
<keyword evidence="15" id="KW-1185">Reference proteome</keyword>
<dbReference type="PROSITE" id="PS50011">
    <property type="entry name" value="PROTEIN_KINASE_DOM"/>
    <property type="match status" value="1"/>
</dbReference>
<dbReference type="InterPro" id="IPR017441">
    <property type="entry name" value="Protein_kinase_ATP_BS"/>
</dbReference>
<dbReference type="SMART" id="SM00220">
    <property type="entry name" value="S_TKc"/>
    <property type="match status" value="1"/>
</dbReference>
<proteinExistence type="predicted"/>
<name>A0A9P6F596_9FUNG</name>
<keyword evidence="3" id="KW-0597">Phosphoprotein</keyword>
<organism evidence="14 15">
    <name type="scientific">Mortierella hygrophila</name>
    <dbReference type="NCBI Taxonomy" id="979708"/>
    <lineage>
        <taxon>Eukaryota</taxon>
        <taxon>Fungi</taxon>
        <taxon>Fungi incertae sedis</taxon>
        <taxon>Mucoromycota</taxon>
        <taxon>Mortierellomycotina</taxon>
        <taxon>Mortierellomycetes</taxon>
        <taxon>Mortierellales</taxon>
        <taxon>Mortierellaceae</taxon>
        <taxon>Mortierella</taxon>
    </lineage>
</organism>
<feature type="coiled-coil region" evidence="11">
    <location>
        <begin position="343"/>
        <end position="389"/>
    </location>
</feature>
<dbReference type="InterPro" id="IPR011009">
    <property type="entry name" value="Kinase-like_dom_sf"/>
</dbReference>
<dbReference type="FunFam" id="1.10.510.10:FF:000024">
    <property type="entry name" value="Probable serine/threonine-protein kinase cot-1"/>
    <property type="match status" value="1"/>
</dbReference>
<keyword evidence="11" id="KW-0175">Coiled coil</keyword>
<protein>
    <recommendedName>
        <fullName evidence="1">non-specific serine/threonine protein kinase</fullName>
        <ecNumber evidence="1">2.7.11.1</ecNumber>
    </recommendedName>
</protein>
<dbReference type="GO" id="GO:0009966">
    <property type="term" value="P:regulation of signal transduction"/>
    <property type="evidence" value="ECO:0007669"/>
    <property type="project" value="TreeGrafter"/>
</dbReference>
<feature type="domain" description="Protein kinase" evidence="13">
    <location>
        <begin position="22"/>
        <end position="279"/>
    </location>
</feature>
<dbReference type="GO" id="GO:0001664">
    <property type="term" value="F:G protein-coupled receptor binding"/>
    <property type="evidence" value="ECO:0007669"/>
    <property type="project" value="TreeGrafter"/>
</dbReference>
<evidence type="ECO:0000256" key="2">
    <source>
        <dbReference type="ARBA" id="ARBA00022527"/>
    </source>
</evidence>
<feature type="binding site" evidence="10">
    <location>
        <position position="51"/>
    </location>
    <ligand>
        <name>ATP</name>
        <dbReference type="ChEBI" id="CHEBI:30616"/>
    </ligand>
</feature>
<dbReference type="PANTHER" id="PTHR24355:SF30">
    <property type="entry name" value="SERINE_THREONINE-PROTEIN KINASE 32B ISOFORM X1"/>
    <property type="match status" value="1"/>
</dbReference>
<keyword evidence="2" id="KW-0723">Serine/threonine-protein kinase</keyword>
<dbReference type="CDD" id="cd05578">
    <property type="entry name" value="STKc_Yank1"/>
    <property type="match status" value="1"/>
</dbReference>
<evidence type="ECO:0000256" key="5">
    <source>
        <dbReference type="ARBA" id="ARBA00022741"/>
    </source>
</evidence>
<dbReference type="PROSITE" id="PS00107">
    <property type="entry name" value="PROTEIN_KINASE_ATP"/>
    <property type="match status" value="1"/>
</dbReference>
<reference evidence="14" key="1">
    <citation type="journal article" date="2020" name="Fungal Divers.">
        <title>Resolving the Mortierellaceae phylogeny through synthesis of multi-gene phylogenetics and phylogenomics.</title>
        <authorList>
            <person name="Vandepol N."/>
            <person name="Liber J."/>
            <person name="Desiro A."/>
            <person name="Na H."/>
            <person name="Kennedy M."/>
            <person name="Barry K."/>
            <person name="Grigoriev I.V."/>
            <person name="Miller A.N."/>
            <person name="O'Donnell K."/>
            <person name="Stajich J.E."/>
            <person name="Bonito G."/>
        </authorList>
    </citation>
    <scope>NUCLEOTIDE SEQUENCE</scope>
    <source>
        <strain evidence="14">NRRL 2591</strain>
    </source>
</reference>
<feature type="region of interest" description="Disordered" evidence="12">
    <location>
        <begin position="391"/>
        <end position="459"/>
    </location>
</feature>
<keyword evidence="4" id="KW-0808">Transferase</keyword>
<dbReference type="Gene3D" id="1.10.510.10">
    <property type="entry name" value="Transferase(Phosphotransferase) domain 1"/>
    <property type="match status" value="1"/>
</dbReference>
<comment type="catalytic activity">
    <reaction evidence="8">
        <text>L-threonyl-[protein] + ATP = O-phospho-L-threonyl-[protein] + ADP + H(+)</text>
        <dbReference type="Rhea" id="RHEA:46608"/>
        <dbReference type="Rhea" id="RHEA-COMP:11060"/>
        <dbReference type="Rhea" id="RHEA-COMP:11605"/>
        <dbReference type="ChEBI" id="CHEBI:15378"/>
        <dbReference type="ChEBI" id="CHEBI:30013"/>
        <dbReference type="ChEBI" id="CHEBI:30616"/>
        <dbReference type="ChEBI" id="CHEBI:61977"/>
        <dbReference type="ChEBI" id="CHEBI:456216"/>
        <dbReference type="EC" id="2.7.11.1"/>
    </reaction>
</comment>
<evidence type="ECO:0000256" key="11">
    <source>
        <dbReference type="SAM" id="Coils"/>
    </source>
</evidence>
<keyword evidence="7 10" id="KW-0067">ATP-binding</keyword>
<dbReference type="Proteomes" id="UP000723463">
    <property type="component" value="Unassembled WGS sequence"/>
</dbReference>
<evidence type="ECO:0000256" key="3">
    <source>
        <dbReference type="ARBA" id="ARBA00022553"/>
    </source>
</evidence>
<comment type="caution">
    <text evidence="14">The sequence shown here is derived from an EMBL/GenBank/DDBJ whole genome shotgun (WGS) entry which is preliminary data.</text>
</comment>
<evidence type="ECO:0000256" key="1">
    <source>
        <dbReference type="ARBA" id="ARBA00012513"/>
    </source>
</evidence>
<evidence type="ECO:0000256" key="12">
    <source>
        <dbReference type="SAM" id="MobiDB-lite"/>
    </source>
</evidence>
<keyword evidence="5 10" id="KW-0547">Nucleotide-binding</keyword>
<dbReference type="PANTHER" id="PTHR24355">
    <property type="entry name" value="G PROTEIN-COUPLED RECEPTOR KINASE/RIBOSOMAL PROTEIN S6 KINASE"/>
    <property type="match status" value="1"/>
</dbReference>
<evidence type="ECO:0000256" key="10">
    <source>
        <dbReference type="PROSITE-ProRule" id="PRU10141"/>
    </source>
</evidence>
<gene>
    <name evidence="14" type="ORF">EC957_001709</name>
</gene>
<dbReference type="Gene3D" id="3.30.200.20">
    <property type="entry name" value="Phosphorylase Kinase, domain 1"/>
    <property type="match status" value="1"/>
</dbReference>
<dbReference type="AlphaFoldDB" id="A0A9P6F596"/>
<evidence type="ECO:0000256" key="9">
    <source>
        <dbReference type="ARBA" id="ARBA00048679"/>
    </source>
</evidence>
<evidence type="ECO:0000313" key="14">
    <source>
        <dbReference type="EMBL" id="KAF9542728.1"/>
    </source>
</evidence>
<dbReference type="PROSITE" id="PS00108">
    <property type="entry name" value="PROTEIN_KINASE_ST"/>
    <property type="match status" value="1"/>
</dbReference>
<comment type="catalytic activity">
    <reaction evidence="9">
        <text>L-seryl-[protein] + ATP = O-phospho-L-seryl-[protein] + ADP + H(+)</text>
        <dbReference type="Rhea" id="RHEA:17989"/>
        <dbReference type="Rhea" id="RHEA-COMP:9863"/>
        <dbReference type="Rhea" id="RHEA-COMP:11604"/>
        <dbReference type="ChEBI" id="CHEBI:15378"/>
        <dbReference type="ChEBI" id="CHEBI:29999"/>
        <dbReference type="ChEBI" id="CHEBI:30616"/>
        <dbReference type="ChEBI" id="CHEBI:83421"/>
        <dbReference type="ChEBI" id="CHEBI:456216"/>
        <dbReference type="EC" id="2.7.11.1"/>
    </reaction>
</comment>
<dbReference type="SUPFAM" id="SSF56112">
    <property type="entry name" value="Protein kinase-like (PK-like)"/>
    <property type="match status" value="1"/>
</dbReference>
<dbReference type="InterPro" id="IPR008271">
    <property type="entry name" value="Ser/Thr_kinase_AS"/>
</dbReference>
<keyword evidence="6" id="KW-0418">Kinase</keyword>